<gene>
    <name evidence="2" type="primary">ORF1</name>
    <name evidence="2" type="ORF">TNCV_3763991</name>
</gene>
<comment type="caution">
    <text evidence="2">The sequence shown here is derived from an EMBL/GenBank/DDBJ whole genome shotgun (WGS) entry which is preliminary data.</text>
</comment>
<keyword evidence="3" id="KW-1185">Reference proteome</keyword>
<evidence type="ECO:0000313" key="3">
    <source>
        <dbReference type="Proteomes" id="UP000887159"/>
    </source>
</evidence>
<dbReference type="AlphaFoldDB" id="A0A8X6VVC7"/>
<protein>
    <submittedName>
        <fullName evidence="2">Nucleic-acid-binding protein from transposon X-element</fullName>
    </submittedName>
</protein>
<sequence length="407" mass="46491">MANLPTDMELELAESQRNATRTPSPQLTPCEQLKYSKAQLAKMETFRRCKQACVDALMMMPDHHPDEPFYVRAVTELQDIEEAMTLAVIKSTSTTNNSGKRKEISNFEYPPPKKNGKKIVLENTVNDELNLSQSKFELPQGAHFYNLEDSGPVENENNPNGSKNSASQNAPQTQLPPPIMLFVEKNYKAQMAAITKAFPKIRSRLTGEFLKLYTDSAEERRMAVQHLTMLDFHFYTIKSKAERPIKVVIKGLPRNTNPEEIKQDLEILGYTPDRVNQLIGRKINAPPHLFNHPPRNLDNLKIFDLKTINYLSIRVEGYDGRGVTQCYTCNNFNHSSENCHLKPRCLKCGENHLTRDYPIKQKLETPYCINCNIYGHMANYRGCPSFPNPQKEPRKTTEILTPTFTIA</sequence>
<reference evidence="2" key="1">
    <citation type="submission" date="2020-08" db="EMBL/GenBank/DDBJ databases">
        <title>Multicomponent nature underlies the extraordinary mechanical properties of spider dragline silk.</title>
        <authorList>
            <person name="Kono N."/>
            <person name="Nakamura H."/>
            <person name="Mori M."/>
            <person name="Yoshida Y."/>
            <person name="Ohtoshi R."/>
            <person name="Malay A.D."/>
            <person name="Moran D.A.P."/>
            <person name="Tomita M."/>
            <person name="Numata K."/>
            <person name="Arakawa K."/>
        </authorList>
    </citation>
    <scope>NUCLEOTIDE SEQUENCE</scope>
</reference>
<accession>A0A8X6VVC7</accession>
<proteinExistence type="predicted"/>
<dbReference type="Proteomes" id="UP000887159">
    <property type="component" value="Unassembled WGS sequence"/>
</dbReference>
<evidence type="ECO:0000256" key="1">
    <source>
        <dbReference type="SAM" id="MobiDB-lite"/>
    </source>
</evidence>
<evidence type="ECO:0000313" key="2">
    <source>
        <dbReference type="EMBL" id="GFY23159.1"/>
    </source>
</evidence>
<name>A0A8X6VVC7_TRICX</name>
<organism evidence="2 3">
    <name type="scientific">Trichonephila clavipes</name>
    <name type="common">Golden silk orbweaver</name>
    <name type="synonym">Nephila clavipes</name>
    <dbReference type="NCBI Taxonomy" id="2585209"/>
    <lineage>
        <taxon>Eukaryota</taxon>
        <taxon>Metazoa</taxon>
        <taxon>Ecdysozoa</taxon>
        <taxon>Arthropoda</taxon>
        <taxon>Chelicerata</taxon>
        <taxon>Arachnida</taxon>
        <taxon>Araneae</taxon>
        <taxon>Araneomorphae</taxon>
        <taxon>Entelegynae</taxon>
        <taxon>Araneoidea</taxon>
        <taxon>Nephilidae</taxon>
        <taxon>Trichonephila</taxon>
    </lineage>
</organism>
<dbReference type="EMBL" id="BMAU01021362">
    <property type="protein sequence ID" value="GFY23159.1"/>
    <property type="molecule type" value="Genomic_DNA"/>
</dbReference>
<feature type="compositionally biased region" description="Polar residues" evidence="1">
    <location>
        <begin position="155"/>
        <end position="173"/>
    </location>
</feature>
<feature type="region of interest" description="Disordered" evidence="1">
    <location>
        <begin position="146"/>
        <end position="175"/>
    </location>
</feature>